<proteinExistence type="predicted"/>
<dbReference type="PANTHER" id="PTHR30032:SF8">
    <property type="entry name" value="GERMINATION-SPECIFIC N-ACETYLMURAMOYL-L-ALANINE AMIDASE"/>
    <property type="match status" value="1"/>
</dbReference>
<protein>
    <submittedName>
        <fullName evidence="2">Multimodular transpeptidase-transglycosylase</fullName>
    </submittedName>
</protein>
<accession>A0A346Y2S7</accession>
<evidence type="ECO:0000313" key="2">
    <source>
        <dbReference type="EMBL" id="AXV08774.1"/>
    </source>
</evidence>
<dbReference type="PANTHER" id="PTHR30032">
    <property type="entry name" value="N-ACETYLMURAMOYL-L-ALANINE AMIDASE-RELATED"/>
    <property type="match status" value="1"/>
</dbReference>
<dbReference type="AlphaFoldDB" id="A0A346Y2S7"/>
<dbReference type="Gene3D" id="3.40.50.12090">
    <property type="match status" value="1"/>
</dbReference>
<keyword evidence="3" id="KW-1185">Reference proteome</keyword>
<organism evidence="2 3">
    <name type="scientific">Euzebya pacifica</name>
    <dbReference type="NCBI Taxonomy" id="1608957"/>
    <lineage>
        <taxon>Bacteria</taxon>
        <taxon>Bacillati</taxon>
        <taxon>Actinomycetota</taxon>
        <taxon>Nitriliruptoria</taxon>
        <taxon>Euzebyales</taxon>
    </lineage>
</organism>
<keyword evidence="1" id="KW-0732">Signal</keyword>
<dbReference type="RefSeq" id="WP_164710816.1">
    <property type="nucleotide sequence ID" value="NZ_CP031165.1"/>
</dbReference>
<dbReference type="InterPro" id="IPR051922">
    <property type="entry name" value="Bact_Sporulation_Assoc"/>
</dbReference>
<gene>
    <name evidence="2" type="ORF">DVS28_a4107</name>
</gene>
<evidence type="ECO:0000313" key="3">
    <source>
        <dbReference type="Proteomes" id="UP000264006"/>
    </source>
</evidence>
<feature type="signal peptide" evidence="1">
    <location>
        <begin position="1"/>
        <end position="23"/>
    </location>
</feature>
<reference evidence="2 3" key="1">
    <citation type="submission" date="2018-09" db="EMBL/GenBank/DDBJ databases">
        <title>Complete genome sequence of Euzebya sp. DY32-46 isolated from seawater of Pacific Ocean.</title>
        <authorList>
            <person name="Xu L."/>
            <person name="Wu Y.-H."/>
            <person name="Xu X.-W."/>
        </authorList>
    </citation>
    <scope>NUCLEOTIDE SEQUENCE [LARGE SCALE GENOMIC DNA]</scope>
    <source>
        <strain evidence="2 3">DY32-46</strain>
    </source>
</reference>
<dbReference type="EMBL" id="CP031165">
    <property type="protein sequence ID" value="AXV08774.1"/>
    <property type="molecule type" value="Genomic_DNA"/>
</dbReference>
<dbReference type="KEGG" id="euz:DVS28_a4107"/>
<evidence type="ECO:0000256" key="1">
    <source>
        <dbReference type="SAM" id="SignalP"/>
    </source>
</evidence>
<dbReference type="Proteomes" id="UP000264006">
    <property type="component" value="Chromosome"/>
</dbReference>
<feature type="chain" id="PRO_5017038976" evidence="1">
    <location>
        <begin position="24"/>
        <end position="371"/>
    </location>
</feature>
<name>A0A346Y2S7_9ACTN</name>
<sequence length="371" mass="38485">MSILRLSICIGATVLLLAVPAAAQHAVDNVNGRPQPVDGRNETTERLDVDDPIATAIVFSDARFGTDEAPYAVLARSDLFADALAGTGLGDGPLLLSPPDGLDDRVAAELARVLPDSGTVYVLGDAAAMADPVEDDIRALGLRPLRLAGPTRVETAIAVAEEMVARHGPVRTIGVARSQPSPQDPTSGWADSVAAGVLAAELRAPLLLTPTDSLHPAAAAWIDRQPMIDVAYVHGGDAAVSSTVEDALQERFPDAVRRLGGSDRAGTAQRIAGVLLDGFTTATHVVINGYADNGWAFGLPAAGWAADNRAVPAGLAAILLVDVDRVPHPTASAFRVCDESRETLIVGGDELVSDRVAEELERLDGTGDCGT</sequence>
<dbReference type="InterPro" id="IPR007253">
    <property type="entry name" value="Cell_wall-bd_2"/>
</dbReference>
<dbReference type="Pfam" id="PF04122">
    <property type="entry name" value="CW_binding_2"/>
    <property type="match status" value="3"/>
</dbReference>